<protein>
    <submittedName>
        <fullName evidence="4">Orf113a</fullName>
    </submittedName>
</protein>
<accession>A0A068BE43</accession>
<keyword evidence="2" id="KW-0285">Flavoprotein</keyword>
<dbReference type="InterPro" id="IPR036188">
    <property type="entry name" value="FAD/NAD-bd_sf"/>
</dbReference>
<dbReference type="Gene3D" id="3.50.50.60">
    <property type="entry name" value="FAD/NAD(P)-binding domain"/>
    <property type="match status" value="1"/>
</dbReference>
<dbReference type="SUPFAM" id="SSF51905">
    <property type="entry name" value="FAD/NAD(P)-binding domain"/>
    <property type="match status" value="1"/>
</dbReference>
<keyword evidence="4" id="KW-0496">Mitochondrion</keyword>
<organism evidence="4">
    <name type="scientific">Batis maritima</name>
    <name type="common">Maritime saltwort</name>
    <dbReference type="NCBI Taxonomy" id="4436"/>
    <lineage>
        <taxon>Eukaryota</taxon>
        <taxon>Viridiplantae</taxon>
        <taxon>Streptophyta</taxon>
        <taxon>Embryophyta</taxon>
        <taxon>Tracheophyta</taxon>
        <taxon>Spermatophyta</taxon>
        <taxon>Magnoliopsida</taxon>
        <taxon>eudicotyledons</taxon>
        <taxon>Gunneridae</taxon>
        <taxon>Pentapetalae</taxon>
        <taxon>rosids</taxon>
        <taxon>malvids</taxon>
        <taxon>Brassicales</taxon>
        <taxon>Bataceae</taxon>
        <taxon>Batis</taxon>
    </lineage>
</organism>
<evidence type="ECO:0000256" key="2">
    <source>
        <dbReference type="ARBA" id="ARBA00022630"/>
    </source>
</evidence>
<reference evidence="4" key="1">
    <citation type="journal article" date="2014" name="Mitochondrion">
        <title>Comparative analysis of 11 Brassicales mitochondrial genomes and the mitochondrial transcriptome of Brassica oleracea.</title>
        <authorList>
            <person name="Grewe F."/>
            <person name="Edger P.P."/>
            <person name="Keren I."/>
            <person name="Sultan L."/>
            <person name="Pires J.C."/>
            <person name="Ostersetzer-Biran O."/>
            <person name="Mower J.P."/>
        </authorList>
    </citation>
    <scope>NUCLEOTIDE SEQUENCE</scope>
</reference>
<dbReference type="PANTHER" id="PTHR45968">
    <property type="entry name" value="OSJNBA0019K04.7 PROTEIN"/>
    <property type="match status" value="1"/>
</dbReference>
<proteinExistence type="predicted"/>
<dbReference type="InterPro" id="IPR051871">
    <property type="entry name" value="GMC_Oxidoreductase-Related"/>
</dbReference>
<evidence type="ECO:0000256" key="3">
    <source>
        <dbReference type="ARBA" id="ARBA00022827"/>
    </source>
</evidence>
<sequence>MEALIVTKPALSQSYRVLVLERGGVPYGNPNLMTQERFLATLTEVDTFDSHAQAEDGVPNARGHILGGSSSINAGFYSGADQQFYQKSGVNWDLRVVNEPYEWVDEKAVVFRP</sequence>
<name>A0A068BE43_BATMA</name>
<evidence type="ECO:0000313" key="4">
    <source>
        <dbReference type="EMBL" id="AIC83341.1"/>
    </source>
</evidence>
<geneLocation type="mitochondrion" evidence="4"/>
<dbReference type="GeneID" id="19736933"/>
<comment type="cofactor">
    <cofactor evidence="1">
        <name>FAD</name>
        <dbReference type="ChEBI" id="CHEBI:57692"/>
    </cofactor>
</comment>
<dbReference type="AlphaFoldDB" id="A0A068BE43"/>
<evidence type="ECO:0000256" key="1">
    <source>
        <dbReference type="ARBA" id="ARBA00001974"/>
    </source>
</evidence>
<dbReference type="PANTHER" id="PTHR45968:SF2">
    <property type="entry name" value="(R)-MANDELONITRILE LYASE-LIKE"/>
    <property type="match status" value="1"/>
</dbReference>
<gene>
    <name evidence="4" type="primary">orf113a</name>
</gene>
<dbReference type="RefSeq" id="YP_009045738.1">
    <property type="nucleotide sequence ID" value="NC_024429.1"/>
</dbReference>
<dbReference type="EMBL" id="KJ820684">
    <property type="protein sequence ID" value="AIC83341.1"/>
    <property type="molecule type" value="Genomic_DNA"/>
</dbReference>
<keyword evidence="3" id="KW-0274">FAD</keyword>